<sequence>MNTIELPNASFEKPDWLKEVRELQVFVDSKASSILRALGPGDKEALKQLVEGVPILTSKIQDLTKLQQCRLNDIDKSYRQLEVERTLLSRKAVAQAQLDIAEEMSGSQASKLDLEARKRYQLSQALSLSMDRAKLDESVAANFVKETNRARGSEALRKQTRLLNKWTAYKDGQVTEAQAACHEASEEKARLSNALESMQKQMELLEGRNADENRALSTAKERNLILTEQLEDLNATTKSLEAAWEDNAKLQQQVSDFREETKQYRPCKDDFERSKRLQESSMSTVNDLKLRLQECKQELGNGRAQVATDIGLHSEALATKDDIMNDLHSSMNATERERYVSNGACARTIANLERLFAEHHILRKRS</sequence>
<organism evidence="2 3">
    <name type="scientific">Alectoria fallacina</name>
    <dbReference type="NCBI Taxonomy" id="1903189"/>
    <lineage>
        <taxon>Eukaryota</taxon>
        <taxon>Fungi</taxon>
        <taxon>Dikarya</taxon>
        <taxon>Ascomycota</taxon>
        <taxon>Pezizomycotina</taxon>
        <taxon>Lecanoromycetes</taxon>
        <taxon>OSLEUM clade</taxon>
        <taxon>Lecanoromycetidae</taxon>
        <taxon>Lecanorales</taxon>
        <taxon>Lecanorineae</taxon>
        <taxon>Parmeliaceae</taxon>
        <taxon>Alectoria</taxon>
    </lineage>
</organism>
<protein>
    <submittedName>
        <fullName evidence="2">Uncharacterized protein</fullName>
    </submittedName>
</protein>
<dbReference type="OrthoDB" id="10442786at2759"/>
<evidence type="ECO:0000313" key="2">
    <source>
        <dbReference type="EMBL" id="CAF9904437.1"/>
    </source>
</evidence>
<comment type="caution">
    <text evidence="2">The sequence shown here is derived from an EMBL/GenBank/DDBJ whole genome shotgun (WGS) entry which is preliminary data.</text>
</comment>
<keyword evidence="3" id="KW-1185">Reference proteome</keyword>
<name>A0A8H3EF68_9LECA</name>
<evidence type="ECO:0000256" key="1">
    <source>
        <dbReference type="SAM" id="Coils"/>
    </source>
</evidence>
<keyword evidence="1" id="KW-0175">Coiled coil</keyword>
<proteinExistence type="predicted"/>
<reference evidence="2" key="1">
    <citation type="submission" date="2021-03" db="EMBL/GenBank/DDBJ databases">
        <authorList>
            <person name="Tagirdzhanova G."/>
        </authorList>
    </citation>
    <scope>NUCLEOTIDE SEQUENCE</scope>
</reference>
<dbReference type="Proteomes" id="UP000664203">
    <property type="component" value="Unassembled WGS sequence"/>
</dbReference>
<evidence type="ECO:0000313" key="3">
    <source>
        <dbReference type="Proteomes" id="UP000664203"/>
    </source>
</evidence>
<accession>A0A8H3EF68</accession>
<dbReference type="AlphaFoldDB" id="A0A8H3EF68"/>
<dbReference type="EMBL" id="CAJPDR010000006">
    <property type="protein sequence ID" value="CAF9904437.1"/>
    <property type="molecule type" value="Genomic_DNA"/>
</dbReference>
<feature type="coiled-coil region" evidence="1">
    <location>
        <begin position="174"/>
        <end position="236"/>
    </location>
</feature>
<gene>
    <name evidence="2" type="ORF">ALECFALPRED_008553</name>
</gene>